<dbReference type="PROSITE" id="PS00058">
    <property type="entry name" value="DNA_MISMATCH_REPAIR_1"/>
    <property type="match status" value="1"/>
</dbReference>
<dbReference type="PANTHER" id="PTHR10073:SF12">
    <property type="entry name" value="DNA MISMATCH REPAIR PROTEIN MLH1"/>
    <property type="match status" value="1"/>
</dbReference>
<dbReference type="NCBIfam" id="TIGR00585">
    <property type="entry name" value="mutl"/>
    <property type="match status" value="1"/>
</dbReference>
<evidence type="ECO:0000256" key="1">
    <source>
        <dbReference type="ARBA" id="ARBA00006082"/>
    </source>
</evidence>
<dbReference type="OrthoDB" id="9763467at2"/>
<organism evidence="8 9">
    <name type="scientific">Aquisalibacillus elongatus</name>
    <dbReference type="NCBI Taxonomy" id="485577"/>
    <lineage>
        <taxon>Bacteria</taxon>
        <taxon>Bacillati</taxon>
        <taxon>Bacillota</taxon>
        <taxon>Bacilli</taxon>
        <taxon>Bacillales</taxon>
        <taxon>Bacillaceae</taxon>
        <taxon>Aquisalibacillus</taxon>
    </lineage>
</organism>
<dbReference type="GO" id="GO:0006298">
    <property type="term" value="P:mismatch repair"/>
    <property type="evidence" value="ECO:0007669"/>
    <property type="project" value="UniProtKB-UniRule"/>
</dbReference>
<dbReference type="GO" id="GO:0140664">
    <property type="term" value="F:ATP-dependent DNA damage sensor activity"/>
    <property type="evidence" value="ECO:0007669"/>
    <property type="project" value="InterPro"/>
</dbReference>
<evidence type="ECO:0000259" key="6">
    <source>
        <dbReference type="SMART" id="SM00853"/>
    </source>
</evidence>
<comment type="similarity">
    <text evidence="1 4">Belongs to the DNA mismatch repair MutL/HexB family.</text>
</comment>
<dbReference type="SUPFAM" id="SSF118116">
    <property type="entry name" value="DNA mismatch repair protein MutL"/>
    <property type="match status" value="1"/>
</dbReference>
<dbReference type="InterPro" id="IPR042121">
    <property type="entry name" value="MutL_C_regsub"/>
</dbReference>
<dbReference type="SMART" id="SM01340">
    <property type="entry name" value="DNA_mis_repair"/>
    <property type="match status" value="1"/>
</dbReference>
<evidence type="ECO:0000256" key="5">
    <source>
        <dbReference type="SAM" id="MobiDB-lite"/>
    </source>
</evidence>
<dbReference type="NCBIfam" id="NF000950">
    <property type="entry name" value="PRK00095.1-3"/>
    <property type="match status" value="1"/>
</dbReference>
<dbReference type="InterPro" id="IPR013507">
    <property type="entry name" value="DNA_mismatch_S5_2-like"/>
</dbReference>
<dbReference type="InterPro" id="IPR020568">
    <property type="entry name" value="Ribosomal_Su5_D2-typ_SF"/>
</dbReference>
<dbReference type="InterPro" id="IPR020667">
    <property type="entry name" value="DNA_mismatch_repair_MutL"/>
</dbReference>
<comment type="function">
    <text evidence="4">This protein is involved in the repair of mismatches in DNA. It is required for dam-dependent methyl-directed DNA mismatch repair. May act as a 'molecular matchmaker', a protein that promotes the formation of a stable complex between two or more DNA-binding proteins in an ATP-dependent manner without itself being part of a final effector complex.</text>
</comment>
<keyword evidence="3 4" id="KW-0234">DNA repair</keyword>
<dbReference type="InterPro" id="IPR014762">
    <property type="entry name" value="DNA_mismatch_repair_CS"/>
</dbReference>
<dbReference type="FunFam" id="3.30.1370.100:FF:000004">
    <property type="entry name" value="DNA mismatch repair endonuclease MutL"/>
    <property type="match status" value="1"/>
</dbReference>
<dbReference type="AlphaFoldDB" id="A0A3N5BDZ3"/>
<evidence type="ECO:0000259" key="7">
    <source>
        <dbReference type="SMART" id="SM01340"/>
    </source>
</evidence>
<dbReference type="InterPro" id="IPR036890">
    <property type="entry name" value="HATPase_C_sf"/>
</dbReference>
<reference evidence="8 9" key="1">
    <citation type="submission" date="2018-11" db="EMBL/GenBank/DDBJ databases">
        <title>Genomic Encyclopedia of Type Strains, Phase IV (KMG-IV): sequencing the most valuable type-strain genomes for metagenomic binning, comparative biology and taxonomic classification.</title>
        <authorList>
            <person name="Goeker M."/>
        </authorList>
    </citation>
    <scope>NUCLEOTIDE SEQUENCE [LARGE SCALE GENOMIC DNA]</scope>
    <source>
        <strain evidence="8 9">DSM 18090</strain>
    </source>
</reference>
<keyword evidence="9" id="KW-1185">Reference proteome</keyword>
<dbReference type="Pfam" id="PF01119">
    <property type="entry name" value="DNA_mis_repair"/>
    <property type="match status" value="1"/>
</dbReference>
<keyword evidence="2 4" id="KW-0227">DNA damage</keyword>
<feature type="compositionally biased region" description="Basic and acidic residues" evidence="5">
    <location>
        <begin position="335"/>
        <end position="344"/>
    </location>
</feature>
<dbReference type="Gene3D" id="3.30.230.10">
    <property type="match status" value="1"/>
</dbReference>
<dbReference type="InterPro" id="IPR037198">
    <property type="entry name" value="MutL_C_sf"/>
</dbReference>
<dbReference type="PANTHER" id="PTHR10073">
    <property type="entry name" value="DNA MISMATCH REPAIR PROTEIN MLH, PMS, MUTL"/>
    <property type="match status" value="1"/>
</dbReference>
<dbReference type="GO" id="GO:0032300">
    <property type="term" value="C:mismatch repair complex"/>
    <property type="evidence" value="ECO:0007669"/>
    <property type="project" value="InterPro"/>
</dbReference>
<feature type="region of interest" description="Disordered" evidence="5">
    <location>
        <begin position="331"/>
        <end position="366"/>
    </location>
</feature>
<dbReference type="FunFam" id="3.30.565.10:FF:000003">
    <property type="entry name" value="DNA mismatch repair endonuclease MutL"/>
    <property type="match status" value="1"/>
</dbReference>
<dbReference type="CDD" id="cd16926">
    <property type="entry name" value="HATPase_MutL-MLH-PMS-like"/>
    <property type="match status" value="1"/>
</dbReference>
<evidence type="ECO:0000313" key="9">
    <source>
        <dbReference type="Proteomes" id="UP000276443"/>
    </source>
</evidence>
<evidence type="ECO:0000313" key="8">
    <source>
        <dbReference type="EMBL" id="RPF55916.1"/>
    </source>
</evidence>
<dbReference type="HAMAP" id="MF_00149">
    <property type="entry name" value="DNA_mis_repair"/>
    <property type="match status" value="1"/>
</dbReference>
<protein>
    <recommendedName>
        <fullName evidence="4">DNA mismatch repair protein MutL</fullName>
    </recommendedName>
</protein>
<feature type="domain" description="MutL C-terminal dimerisation" evidence="6">
    <location>
        <begin position="418"/>
        <end position="560"/>
    </location>
</feature>
<dbReference type="Gene3D" id="3.30.1540.20">
    <property type="entry name" value="MutL, C-terminal domain, dimerisation subdomain"/>
    <property type="match status" value="1"/>
</dbReference>
<evidence type="ECO:0000256" key="2">
    <source>
        <dbReference type="ARBA" id="ARBA00022763"/>
    </source>
</evidence>
<proteinExistence type="inferred from homology"/>
<gene>
    <name evidence="4" type="primary">mutL</name>
    <name evidence="8" type="ORF">EDC24_0802</name>
</gene>
<dbReference type="Pfam" id="PF08676">
    <property type="entry name" value="MutL_C"/>
    <property type="match status" value="1"/>
</dbReference>
<dbReference type="GO" id="GO:0030983">
    <property type="term" value="F:mismatched DNA binding"/>
    <property type="evidence" value="ECO:0007669"/>
    <property type="project" value="InterPro"/>
</dbReference>
<accession>A0A3N5BDZ3</accession>
<dbReference type="InterPro" id="IPR014721">
    <property type="entry name" value="Ribsml_uS5_D2-typ_fold_subgr"/>
</dbReference>
<dbReference type="CDD" id="cd00782">
    <property type="entry name" value="MutL_Trans"/>
    <property type="match status" value="1"/>
</dbReference>
<evidence type="ECO:0000256" key="4">
    <source>
        <dbReference type="HAMAP-Rule" id="MF_00149"/>
    </source>
</evidence>
<feature type="domain" description="DNA mismatch repair protein S5" evidence="7">
    <location>
        <begin position="208"/>
        <end position="326"/>
    </location>
</feature>
<evidence type="ECO:0000256" key="3">
    <source>
        <dbReference type="ARBA" id="ARBA00023204"/>
    </source>
</evidence>
<dbReference type="RefSeq" id="WP_124219913.1">
    <property type="nucleotide sequence ID" value="NZ_RKRF01000007.1"/>
</dbReference>
<sequence>MGQIVQLPDELSNKIAAGEVVERPASVIKELLENSIDAHSQWIKIELEEAGLRSIKVIDDGDGISPDDCEKAFFRHATSKIIDEFDLFRVKTLGFRGEALASISSVSQLTLRTSTGDQAGTELVVHGGEIKGRDKHTKRKGTEITVEHLFYNTPARLKYLKTIHTELGHITETINKMALSHPDVRFECYHNGKRIFYTPGNGNLLQVIQQIYGKKIAQNMLKIENNSLDYNISGYIGKPEITRSNRNFISLIVNGRFIKNPAINKAIFDGYHTFLPIGRYPIVVLQIDMDPYLVDVNVHPAKTEVRFSKEKELFDIVKNTVYQTLHRQTLIPQGAKKEKPKSEQTKLSFDPLDHQKEPNSSEPLEDLSHGFQVNESLSNTEIGSSVQDVIKPEVEHPNSRKENEDEAKIRERMPVMYPIGQLHGTYILAQNEKGLYMIDQHAAQERIKYEFFKKKLGQPSREVQELSVPLSFEFTSKEAIVIEENIESFEQVGLFLEPFGDYSYIVRSYPSWFPSGEEEQIIRDMVEDLIDGRSISVEKLREEAAILMSCKRSIKANHYLNHQDMDYLLNELRTCHDPFTCPHGRPIVIHFSEYELQRMFKRIM</sequence>
<dbReference type="GO" id="GO:0016887">
    <property type="term" value="F:ATP hydrolysis activity"/>
    <property type="evidence" value="ECO:0007669"/>
    <property type="project" value="InterPro"/>
</dbReference>
<dbReference type="GO" id="GO:0005524">
    <property type="term" value="F:ATP binding"/>
    <property type="evidence" value="ECO:0007669"/>
    <property type="project" value="InterPro"/>
</dbReference>
<comment type="caution">
    <text evidence="8">The sequence shown here is derived from an EMBL/GenBank/DDBJ whole genome shotgun (WGS) entry which is preliminary data.</text>
</comment>
<dbReference type="InterPro" id="IPR002099">
    <property type="entry name" value="MutL/Mlh/PMS"/>
</dbReference>
<dbReference type="InterPro" id="IPR038973">
    <property type="entry name" value="MutL/Mlh/Pms-like"/>
</dbReference>
<dbReference type="SUPFAM" id="SSF54211">
    <property type="entry name" value="Ribosomal protein S5 domain 2-like"/>
    <property type="match status" value="1"/>
</dbReference>
<dbReference type="EMBL" id="RKRF01000007">
    <property type="protein sequence ID" value="RPF55916.1"/>
    <property type="molecule type" value="Genomic_DNA"/>
</dbReference>
<feature type="region of interest" description="Disordered" evidence="5">
    <location>
        <begin position="382"/>
        <end position="406"/>
    </location>
</feature>
<dbReference type="Pfam" id="PF13589">
    <property type="entry name" value="HATPase_c_3"/>
    <property type="match status" value="1"/>
</dbReference>
<dbReference type="InterPro" id="IPR014790">
    <property type="entry name" value="MutL_C"/>
</dbReference>
<dbReference type="Gene3D" id="3.30.565.10">
    <property type="entry name" value="Histidine kinase-like ATPase, C-terminal domain"/>
    <property type="match status" value="1"/>
</dbReference>
<dbReference type="SMART" id="SM00853">
    <property type="entry name" value="MutL_C"/>
    <property type="match status" value="1"/>
</dbReference>
<dbReference type="InterPro" id="IPR042120">
    <property type="entry name" value="MutL_C_dimsub"/>
</dbReference>
<dbReference type="Proteomes" id="UP000276443">
    <property type="component" value="Unassembled WGS sequence"/>
</dbReference>
<name>A0A3N5BDZ3_9BACI</name>
<dbReference type="Gene3D" id="3.30.1370.100">
    <property type="entry name" value="MutL, C-terminal domain, regulatory subdomain"/>
    <property type="match status" value="1"/>
</dbReference>
<feature type="compositionally biased region" description="Basic and acidic residues" evidence="5">
    <location>
        <begin position="390"/>
        <end position="406"/>
    </location>
</feature>
<dbReference type="SUPFAM" id="SSF55874">
    <property type="entry name" value="ATPase domain of HSP90 chaperone/DNA topoisomerase II/histidine kinase"/>
    <property type="match status" value="1"/>
</dbReference>